<dbReference type="SUPFAM" id="SSF52091">
    <property type="entry name" value="SpoIIaa-like"/>
    <property type="match status" value="1"/>
</dbReference>
<dbReference type="PROSITE" id="PS50801">
    <property type="entry name" value="STAS"/>
    <property type="match status" value="1"/>
</dbReference>
<dbReference type="STRING" id="284577.SAMN05216571_11722"/>
<dbReference type="Pfam" id="PF01740">
    <property type="entry name" value="STAS"/>
    <property type="match status" value="1"/>
</dbReference>
<dbReference type="CDD" id="cd07042">
    <property type="entry name" value="STAS_SulP_like_sulfate_transporter"/>
    <property type="match status" value="1"/>
</dbReference>
<dbReference type="Pfam" id="PF00916">
    <property type="entry name" value="Sulfate_transp"/>
    <property type="match status" value="1"/>
</dbReference>
<feature type="transmembrane region" description="Helical" evidence="5">
    <location>
        <begin position="101"/>
        <end position="122"/>
    </location>
</feature>
<accession>A0A1G7UX25</accession>
<comment type="subcellular location">
    <subcellularLocation>
        <location evidence="1">Membrane</location>
        <topology evidence="1">Multi-pass membrane protein</topology>
    </subcellularLocation>
</comment>
<evidence type="ECO:0000256" key="1">
    <source>
        <dbReference type="ARBA" id="ARBA00004141"/>
    </source>
</evidence>
<dbReference type="Proteomes" id="UP000198641">
    <property type="component" value="Unassembled WGS sequence"/>
</dbReference>
<evidence type="ECO:0000313" key="8">
    <source>
        <dbReference type="Proteomes" id="UP000198641"/>
    </source>
</evidence>
<feature type="transmembrane region" description="Helical" evidence="5">
    <location>
        <begin position="361"/>
        <end position="391"/>
    </location>
</feature>
<evidence type="ECO:0000313" key="7">
    <source>
        <dbReference type="EMBL" id="SDG51838.1"/>
    </source>
</evidence>
<feature type="domain" description="STAS" evidence="6">
    <location>
        <begin position="467"/>
        <end position="570"/>
    </location>
</feature>
<protein>
    <submittedName>
        <fullName evidence="7">Sulfate permease, SulP family</fullName>
    </submittedName>
</protein>
<sequence length="582" mass="60651">MAHSSSPAHRPRLGTGLLAAWKAGYGLGDLRHDILAGLTIGIVAVPLSMALAIATGVAPQHGLYTAIVAGIVISLTGGSRFSVSGPTAAFVVILLPIVQHYGLGGLLIATLMAGMILVGLGLARLGALIQFVPYPVVLGFTAGIAVVIATLQVPDFLGLEVARGEHFTDSLVNILAALPETHLAELAIGVITLAVLLLWPRLRTPVPAPLAGLVAGALAAYVANHWLGGDIATIASRFEWSAEGESGVGIPPIAPSFALPWHMPNADGEPLAVNFELIRSLLGPAFAIAMLAAIESLLCAVVADGMTRTRHDPNAELIGLGLGNIAVPFFGGITATGALARTATNIRSGARSPIAAVVHALVVLLAVIALAGLLGLVPMTSLAALLFIIAWNMSEARMFVHTLRSSPAGDVAILAICFALTVLFDMVLAVSVGMGLAAALFIRRMTQVTQTTARPLDRHPEMQDLPPQVALYDINGPMFFGVAEKALSSLQIVDSNVRIVMVDMHGVPSIDGTALVALRRMVEEMRRQSVGLILVGLSPRQIVKLRRAGIRTTAGELTHCASLARARTVALRWLGQGRSAQG</sequence>
<gene>
    <name evidence="7" type="ORF">SAMN05216571_11722</name>
</gene>
<feature type="transmembrane region" description="Helical" evidence="5">
    <location>
        <begin position="34"/>
        <end position="55"/>
    </location>
</feature>
<keyword evidence="8" id="KW-1185">Reference proteome</keyword>
<feature type="transmembrane region" description="Helical" evidence="5">
    <location>
        <begin position="134"/>
        <end position="154"/>
    </location>
</feature>
<feature type="transmembrane region" description="Helical" evidence="5">
    <location>
        <begin position="62"/>
        <end position="81"/>
    </location>
</feature>
<keyword evidence="3 5" id="KW-1133">Transmembrane helix</keyword>
<evidence type="ECO:0000256" key="2">
    <source>
        <dbReference type="ARBA" id="ARBA00022692"/>
    </source>
</evidence>
<evidence type="ECO:0000256" key="4">
    <source>
        <dbReference type="ARBA" id="ARBA00023136"/>
    </source>
</evidence>
<dbReference type="InterPro" id="IPR002645">
    <property type="entry name" value="STAS_dom"/>
</dbReference>
<evidence type="ECO:0000256" key="5">
    <source>
        <dbReference type="SAM" id="Phobius"/>
    </source>
</evidence>
<proteinExistence type="predicted"/>
<dbReference type="RefSeq" id="WP_092528451.1">
    <property type="nucleotide sequence ID" value="NZ_FNCI01000017.1"/>
</dbReference>
<keyword evidence="2 5" id="KW-0812">Transmembrane</keyword>
<dbReference type="InterPro" id="IPR036513">
    <property type="entry name" value="STAS_dom_sf"/>
</dbReference>
<feature type="transmembrane region" description="Helical" evidence="5">
    <location>
        <begin position="281"/>
        <end position="303"/>
    </location>
</feature>
<organism evidence="7 8">
    <name type="scientific">Onishia taeanensis</name>
    <dbReference type="NCBI Taxonomy" id="284577"/>
    <lineage>
        <taxon>Bacteria</taxon>
        <taxon>Pseudomonadati</taxon>
        <taxon>Pseudomonadota</taxon>
        <taxon>Gammaproteobacteria</taxon>
        <taxon>Oceanospirillales</taxon>
        <taxon>Halomonadaceae</taxon>
        <taxon>Onishia</taxon>
    </lineage>
</organism>
<dbReference type="AlphaFoldDB" id="A0A1G7UX25"/>
<dbReference type="InterPro" id="IPR001902">
    <property type="entry name" value="SLC26A/SulP_fam"/>
</dbReference>
<dbReference type="GO" id="GO:0016020">
    <property type="term" value="C:membrane"/>
    <property type="evidence" value="ECO:0007669"/>
    <property type="project" value="UniProtKB-SubCell"/>
</dbReference>
<feature type="transmembrane region" description="Helical" evidence="5">
    <location>
        <begin position="315"/>
        <end position="340"/>
    </location>
</feature>
<dbReference type="PANTHER" id="PTHR11814">
    <property type="entry name" value="SULFATE TRANSPORTER"/>
    <property type="match status" value="1"/>
</dbReference>
<keyword evidence="4 5" id="KW-0472">Membrane</keyword>
<evidence type="ECO:0000256" key="3">
    <source>
        <dbReference type="ARBA" id="ARBA00022989"/>
    </source>
</evidence>
<name>A0A1G7UX25_9GAMM</name>
<feature type="transmembrane region" description="Helical" evidence="5">
    <location>
        <begin position="411"/>
        <end position="442"/>
    </location>
</feature>
<dbReference type="OrthoDB" id="9769739at2"/>
<dbReference type="EMBL" id="FNCI01000017">
    <property type="protein sequence ID" value="SDG51838.1"/>
    <property type="molecule type" value="Genomic_DNA"/>
</dbReference>
<dbReference type="Gene3D" id="3.30.750.24">
    <property type="entry name" value="STAS domain"/>
    <property type="match status" value="1"/>
</dbReference>
<dbReference type="NCBIfam" id="NF008660">
    <property type="entry name" value="PRK11660.1"/>
    <property type="match status" value="1"/>
</dbReference>
<reference evidence="7 8" key="1">
    <citation type="submission" date="2016-10" db="EMBL/GenBank/DDBJ databases">
        <authorList>
            <person name="de Groot N.N."/>
        </authorList>
    </citation>
    <scope>NUCLEOTIDE SEQUENCE [LARGE SCALE GENOMIC DNA]</scope>
    <source>
        <strain evidence="7 8">BH539</strain>
    </source>
</reference>
<dbReference type="InterPro" id="IPR011547">
    <property type="entry name" value="SLC26A/SulP_dom"/>
</dbReference>
<evidence type="ECO:0000259" key="6">
    <source>
        <dbReference type="PROSITE" id="PS50801"/>
    </source>
</evidence>
<dbReference type="GO" id="GO:0055085">
    <property type="term" value="P:transmembrane transport"/>
    <property type="evidence" value="ECO:0007669"/>
    <property type="project" value="InterPro"/>
</dbReference>